<dbReference type="SMART" id="SM01381">
    <property type="entry name" value="7TM_GPCR_Srsx"/>
    <property type="match status" value="1"/>
</dbReference>
<keyword evidence="4 11" id="KW-0812">Transmembrane</keyword>
<dbReference type="Proteomes" id="UP000827092">
    <property type="component" value="Unassembled WGS sequence"/>
</dbReference>
<keyword evidence="3" id="KW-1003">Cell membrane</keyword>
<dbReference type="PANTHER" id="PTHR22752:SF14">
    <property type="entry name" value="G-PROTEIN COUPLED RECEPTORS FAMILY 1 PROFILE DOMAIN-CONTAINING PROTEIN"/>
    <property type="match status" value="1"/>
</dbReference>
<dbReference type="SUPFAM" id="SSF81321">
    <property type="entry name" value="Family A G protein-coupled receptor-like"/>
    <property type="match status" value="1"/>
</dbReference>
<evidence type="ECO:0000256" key="9">
    <source>
        <dbReference type="ARBA" id="ARBA00023224"/>
    </source>
</evidence>
<evidence type="ECO:0000256" key="5">
    <source>
        <dbReference type="ARBA" id="ARBA00022989"/>
    </source>
</evidence>
<evidence type="ECO:0000256" key="1">
    <source>
        <dbReference type="ARBA" id="ARBA00004651"/>
    </source>
</evidence>
<feature type="transmembrane region" description="Helical" evidence="11">
    <location>
        <begin position="135"/>
        <end position="154"/>
    </location>
</feature>
<dbReference type="InterPro" id="IPR000276">
    <property type="entry name" value="GPCR_Rhodpsn"/>
</dbReference>
<feature type="compositionally biased region" description="Polar residues" evidence="10">
    <location>
        <begin position="470"/>
        <end position="492"/>
    </location>
</feature>
<keyword evidence="14" id="KW-1185">Reference proteome</keyword>
<feature type="transmembrane region" description="Helical" evidence="11">
    <location>
        <begin position="272"/>
        <end position="293"/>
    </location>
</feature>
<evidence type="ECO:0000256" key="6">
    <source>
        <dbReference type="ARBA" id="ARBA00023040"/>
    </source>
</evidence>
<organism evidence="13 14">
    <name type="scientific">Oedothorax gibbosus</name>
    <dbReference type="NCBI Taxonomy" id="931172"/>
    <lineage>
        <taxon>Eukaryota</taxon>
        <taxon>Metazoa</taxon>
        <taxon>Ecdysozoa</taxon>
        <taxon>Arthropoda</taxon>
        <taxon>Chelicerata</taxon>
        <taxon>Arachnida</taxon>
        <taxon>Araneae</taxon>
        <taxon>Araneomorphae</taxon>
        <taxon>Entelegynae</taxon>
        <taxon>Araneoidea</taxon>
        <taxon>Linyphiidae</taxon>
        <taxon>Erigoninae</taxon>
        <taxon>Oedothorax</taxon>
    </lineage>
</organism>
<feature type="transmembrane region" description="Helical" evidence="11">
    <location>
        <begin position="175"/>
        <end position="195"/>
    </location>
</feature>
<keyword evidence="6" id="KW-0297">G-protein coupled receptor</keyword>
<comment type="subcellular location">
    <subcellularLocation>
        <location evidence="1">Cell membrane</location>
        <topology evidence="1">Multi-pass membrane protein</topology>
    </subcellularLocation>
</comment>
<feature type="transmembrane region" description="Helical" evidence="11">
    <location>
        <begin position="96"/>
        <end position="120"/>
    </location>
</feature>
<evidence type="ECO:0000313" key="13">
    <source>
        <dbReference type="EMBL" id="KAG8190759.1"/>
    </source>
</evidence>
<evidence type="ECO:0000256" key="4">
    <source>
        <dbReference type="ARBA" id="ARBA00022692"/>
    </source>
</evidence>
<evidence type="ECO:0000259" key="12">
    <source>
        <dbReference type="PROSITE" id="PS50262"/>
    </source>
</evidence>
<keyword evidence="9" id="KW-0807">Transducer</keyword>
<feature type="region of interest" description="Disordered" evidence="10">
    <location>
        <begin position="508"/>
        <end position="559"/>
    </location>
</feature>
<keyword evidence="5 11" id="KW-1133">Transmembrane helix</keyword>
<feature type="compositionally biased region" description="Basic and acidic residues" evidence="10">
    <location>
        <begin position="534"/>
        <end position="545"/>
    </location>
</feature>
<dbReference type="PANTHER" id="PTHR22752">
    <property type="entry name" value="G PROTEIN-COUPLED RECEPTOR"/>
    <property type="match status" value="1"/>
</dbReference>
<sequence>MSTNHTTPLYNASSDYFTSTDAFYNDSSENTSSAIYTPGGDINNNSTSKYHFYGPSVVVPLALSMVFIIIFAVGGNIMVVLTIVRHRGMKTRTNMFICNLAIADILVAVLDMPVSLITILEGNWVFGDALCKLNGFTMALFLICSIHTLMYISVHKYISITRPFSRAMTPRRIKMMIFASWMWAAFCATGPLIGWNENIYKKGASQCGPKNPQGIVAVSHSLLITTSNYIIPLAVMSFCYWRIFKEIHSHMKRIRETSNIDLENSVEQQKKVATTLFLVLACFLLCWTPFVLYSNAVVMVKDKSKVPLILNPLAYWCGYFNSACNPIIYAFRSPSFRKGYKEIMCGAPSAKLSAERRYWWATNKTARRCSSISQQAQKFTRPRASVPAAQLSQELYRTVAKHLKIGNTVNSMSFRSRSGRGGSLKSGSNTNIQKAHQEVKPEVKRQKTLLSQTSWRSMPLIPNLVRSFSKHSTSSGTNSPRSQHSPSPTSEKTCGLCGFWKPSHAPHEDDYRVGSHHGEIEELKLQKQNRRRSSGKDAAEEDALREAVIVEESETEDTV</sequence>
<keyword evidence="7 11" id="KW-0472">Membrane</keyword>
<feature type="transmembrane region" description="Helical" evidence="11">
    <location>
        <begin position="313"/>
        <end position="331"/>
    </location>
</feature>
<accession>A0AAV6V2U5</accession>
<feature type="region of interest" description="Disordered" evidence="10">
    <location>
        <begin position="411"/>
        <end position="455"/>
    </location>
</feature>
<feature type="compositionally biased region" description="Basic and acidic residues" evidence="10">
    <location>
        <begin position="435"/>
        <end position="445"/>
    </location>
</feature>
<reference evidence="13 14" key="1">
    <citation type="journal article" date="2022" name="Nat. Ecol. Evol.">
        <title>A masculinizing supergene underlies an exaggerated male reproductive morph in a spider.</title>
        <authorList>
            <person name="Hendrickx F."/>
            <person name="De Corte Z."/>
            <person name="Sonet G."/>
            <person name="Van Belleghem S.M."/>
            <person name="Kostlbacher S."/>
            <person name="Vangestel C."/>
        </authorList>
    </citation>
    <scope>NUCLEOTIDE SEQUENCE [LARGE SCALE GENOMIC DNA]</scope>
    <source>
        <strain evidence="13">W744_W776</strain>
    </source>
</reference>
<feature type="transmembrane region" description="Helical" evidence="11">
    <location>
        <begin position="215"/>
        <end position="243"/>
    </location>
</feature>
<evidence type="ECO:0000256" key="2">
    <source>
        <dbReference type="ARBA" id="ARBA00010663"/>
    </source>
</evidence>
<dbReference type="GO" id="GO:0005886">
    <property type="term" value="C:plasma membrane"/>
    <property type="evidence" value="ECO:0007669"/>
    <property type="project" value="UniProtKB-SubCell"/>
</dbReference>
<comment type="similarity">
    <text evidence="2">Belongs to the G-protein coupled receptor 1 family.</text>
</comment>
<evidence type="ECO:0000256" key="3">
    <source>
        <dbReference type="ARBA" id="ARBA00022475"/>
    </source>
</evidence>
<feature type="compositionally biased region" description="Basic and acidic residues" evidence="10">
    <location>
        <begin position="508"/>
        <end position="525"/>
    </location>
</feature>
<feature type="domain" description="G-protein coupled receptors family 1 profile" evidence="12">
    <location>
        <begin position="75"/>
        <end position="329"/>
    </location>
</feature>
<evidence type="ECO:0000256" key="8">
    <source>
        <dbReference type="ARBA" id="ARBA00023170"/>
    </source>
</evidence>
<evidence type="ECO:0000313" key="14">
    <source>
        <dbReference type="Proteomes" id="UP000827092"/>
    </source>
</evidence>
<feature type="region of interest" description="Disordered" evidence="10">
    <location>
        <begin position="468"/>
        <end position="493"/>
    </location>
</feature>
<feature type="compositionally biased region" description="Acidic residues" evidence="10">
    <location>
        <begin position="546"/>
        <end position="559"/>
    </location>
</feature>
<evidence type="ECO:0000256" key="11">
    <source>
        <dbReference type="SAM" id="Phobius"/>
    </source>
</evidence>
<comment type="caution">
    <text evidence="13">The sequence shown here is derived from an EMBL/GenBank/DDBJ whole genome shotgun (WGS) entry which is preliminary data.</text>
</comment>
<evidence type="ECO:0000256" key="7">
    <source>
        <dbReference type="ARBA" id="ARBA00023136"/>
    </source>
</evidence>
<evidence type="ECO:0000256" key="10">
    <source>
        <dbReference type="SAM" id="MobiDB-lite"/>
    </source>
</evidence>
<gene>
    <name evidence="13" type="ORF">JTE90_024885</name>
</gene>
<dbReference type="GO" id="GO:0004930">
    <property type="term" value="F:G protein-coupled receptor activity"/>
    <property type="evidence" value="ECO:0007669"/>
    <property type="project" value="UniProtKB-KW"/>
</dbReference>
<feature type="transmembrane region" description="Helical" evidence="11">
    <location>
        <begin position="57"/>
        <end position="84"/>
    </location>
</feature>
<dbReference type="InterPro" id="IPR017452">
    <property type="entry name" value="GPCR_Rhodpsn_7TM"/>
</dbReference>
<keyword evidence="8" id="KW-0675">Receptor</keyword>
<dbReference type="PRINTS" id="PR00237">
    <property type="entry name" value="GPCRRHODOPSN"/>
</dbReference>
<dbReference type="PROSITE" id="PS50262">
    <property type="entry name" value="G_PROTEIN_RECEP_F1_2"/>
    <property type="match status" value="1"/>
</dbReference>
<dbReference type="Pfam" id="PF00001">
    <property type="entry name" value="7tm_1"/>
    <property type="match status" value="1"/>
</dbReference>
<dbReference type="EMBL" id="JAFNEN010000175">
    <property type="protein sequence ID" value="KAG8190759.1"/>
    <property type="molecule type" value="Genomic_DNA"/>
</dbReference>
<name>A0AAV6V2U5_9ARAC</name>
<dbReference type="AlphaFoldDB" id="A0AAV6V2U5"/>
<dbReference type="CDD" id="cd00637">
    <property type="entry name" value="7tm_classA_rhodopsin-like"/>
    <property type="match status" value="1"/>
</dbReference>
<protein>
    <recommendedName>
        <fullName evidence="12">G-protein coupled receptors family 1 profile domain-containing protein</fullName>
    </recommendedName>
</protein>
<dbReference type="Gene3D" id="1.20.1070.10">
    <property type="entry name" value="Rhodopsin 7-helix transmembrane proteins"/>
    <property type="match status" value="1"/>
</dbReference>
<proteinExistence type="inferred from homology"/>